<proteinExistence type="inferred from homology"/>
<dbReference type="SUPFAM" id="SSF56317">
    <property type="entry name" value="Carbon-nitrogen hydrolase"/>
    <property type="match status" value="1"/>
</dbReference>
<organism evidence="3 4">
    <name type="scientific">Natronomicrosphaera hydrolytica</name>
    <dbReference type="NCBI Taxonomy" id="3242702"/>
    <lineage>
        <taxon>Bacteria</taxon>
        <taxon>Pseudomonadati</taxon>
        <taxon>Planctomycetota</taxon>
        <taxon>Phycisphaerae</taxon>
        <taxon>Phycisphaerales</taxon>
        <taxon>Phycisphaeraceae</taxon>
        <taxon>Natronomicrosphaera</taxon>
    </lineage>
</organism>
<dbReference type="InterPro" id="IPR036526">
    <property type="entry name" value="C-N_Hydrolase_sf"/>
</dbReference>
<gene>
    <name evidence="3" type="ORF">ACERK3_01050</name>
</gene>
<protein>
    <submittedName>
        <fullName evidence="3">Carbon-nitrogen family hydrolase</fullName>
    </submittedName>
</protein>
<sequence length="276" mass="30532">MKLIACQYDIAWEDKPANHQRLSAWLRERRPEPGTLVLLPEMFATGFSMNVAKIAEGNGAAEGADRPSERWLAELAAELGVYLLAGVVNVGPDGRGRNQAVVFDPQGAQLARYAKLHPFSHAGEDDHFAGGDRLALFDWQGLKVAPVVCYDLRFPELFRHLTRAGAELFAVIANWPAARAHHWRPLLQARAIENQAFVVGLNRCGQDPNVPYSGQSVAYDPQGRAVAEAGEQPAMLDCDIDREVLTTFRAKFPALRDMRADLLGPRWPRVDGADRD</sequence>
<evidence type="ECO:0000313" key="4">
    <source>
        <dbReference type="Proteomes" id="UP001575105"/>
    </source>
</evidence>
<feature type="domain" description="CN hydrolase" evidence="2">
    <location>
        <begin position="1"/>
        <end position="242"/>
    </location>
</feature>
<keyword evidence="3" id="KW-0378">Hydrolase</keyword>
<dbReference type="InterPro" id="IPR003010">
    <property type="entry name" value="C-N_Hydrolase"/>
</dbReference>
<evidence type="ECO:0000256" key="1">
    <source>
        <dbReference type="ARBA" id="ARBA00010613"/>
    </source>
</evidence>
<reference evidence="3 4" key="1">
    <citation type="submission" date="2024-08" db="EMBL/GenBank/DDBJ databases">
        <title>Whole-genome sequencing of halo(alkali)philic microorganisms from hypersaline lakes.</title>
        <authorList>
            <person name="Sorokin D.Y."/>
            <person name="Merkel A.Y."/>
            <person name="Messina E."/>
            <person name="Yakimov M."/>
        </authorList>
    </citation>
    <scope>NUCLEOTIDE SEQUENCE [LARGE SCALE GENOMIC DNA]</scope>
    <source>
        <strain evidence="3 4">AB-hyl4</strain>
    </source>
</reference>
<dbReference type="PROSITE" id="PS01227">
    <property type="entry name" value="UPF0012"/>
    <property type="match status" value="1"/>
</dbReference>
<dbReference type="PANTHER" id="PTHR47799:SF1">
    <property type="entry name" value="OMEGA-AMIDASE YAFV"/>
    <property type="match status" value="1"/>
</dbReference>
<dbReference type="InterPro" id="IPR052737">
    <property type="entry name" value="Omega-amidase_YafV"/>
</dbReference>
<evidence type="ECO:0000313" key="3">
    <source>
        <dbReference type="EMBL" id="MFA9476869.1"/>
    </source>
</evidence>
<accession>A0ABV4TZV6</accession>
<dbReference type="Pfam" id="PF00795">
    <property type="entry name" value="CN_hydrolase"/>
    <property type="match status" value="1"/>
</dbReference>
<comment type="similarity">
    <text evidence="1">Belongs to the carbon-nitrogen hydrolase superfamily. NIT1/NIT2 family.</text>
</comment>
<dbReference type="PROSITE" id="PS50263">
    <property type="entry name" value="CN_HYDROLASE"/>
    <property type="match status" value="1"/>
</dbReference>
<dbReference type="InterPro" id="IPR001110">
    <property type="entry name" value="UPF0012_CS"/>
</dbReference>
<dbReference type="PANTHER" id="PTHR47799">
    <property type="entry name" value="OMEGA-AMIDASE YAFV"/>
    <property type="match status" value="1"/>
</dbReference>
<name>A0ABV4TZV6_9BACT</name>
<dbReference type="EMBL" id="JBGUBD010000001">
    <property type="protein sequence ID" value="MFA9476869.1"/>
    <property type="molecule type" value="Genomic_DNA"/>
</dbReference>
<dbReference type="Gene3D" id="3.60.110.10">
    <property type="entry name" value="Carbon-nitrogen hydrolase"/>
    <property type="match status" value="1"/>
</dbReference>
<dbReference type="GO" id="GO:0016787">
    <property type="term" value="F:hydrolase activity"/>
    <property type="evidence" value="ECO:0007669"/>
    <property type="project" value="UniProtKB-KW"/>
</dbReference>
<dbReference type="RefSeq" id="WP_425343794.1">
    <property type="nucleotide sequence ID" value="NZ_JBGUBD010000001.1"/>
</dbReference>
<evidence type="ECO:0000259" key="2">
    <source>
        <dbReference type="PROSITE" id="PS50263"/>
    </source>
</evidence>
<keyword evidence="4" id="KW-1185">Reference proteome</keyword>
<comment type="caution">
    <text evidence="3">The sequence shown here is derived from an EMBL/GenBank/DDBJ whole genome shotgun (WGS) entry which is preliminary data.</text>
</comment>
<dbReference type="CDD" id="cd07583">
    <property type="entry name" value="nitrilase_5"/>
    <property type="match status" value="1"/>
</dbReference>
<dbReference type="Proteomes" id="UP001575105">
    <property type="component" value="Unassembled WGS sequence"/>
</dbReference>